<dbReference type="Proteomes" id="UP000324222">
    <property type="component" value="Unassembled WGS sequence"/>
</dbReference>
<gene>
    <name evidence="2" type="ORF">E2C01_083180</name>
</gene>
<keyword evidence="3" id="KW-1185">Reference proteome</keyword>
<dbReference type="EMBL" id="VSRR010077299">
    <property type="protein sequence ID" value="MPC88280.1"/>
    <property type="molecule type" value="Genomic_DNA"/>
</dbReference>
<comment type="caution">
    <text evidence="2">The sequence shown here is derived from an EMBL/GenBank/DDBJ whole genome shotgun (WGS) entry which is preliminary data.</text>
</comment>
<evidence type="ECO:0000313" key="3">
    <source>
        <dbReference type="Proteomes" id="UP000324222"/>
    </source>
</evidence>
<sequence length="205" mass="22277">MEPLLKLRKRTELWKILLPRRMKPLLKPLSTGTKRTAPAGNPGRGQGLACESLPWSNSGTQRALRPSQRPNLPTRTSPRVCRLGPGPNQCLLLSSLPQITSPRVCRPAPGPNQCLLLSSLPQITSPRVRQPARGPSQCLSRYILRPSLPLIASPRVCRLILGPSESSHRPQYSHRSRRPGPASVCAGPHASAVWVPFCRGGPGIG</sequence>
<feature type="region of interest" description="Disordered" evidence="1">
    <location>
        <begin position="28"/>
        <end position="79"/>
    </location>
</feature>
<feature type="compositionally biased region" description="Polar residues" evidence="1">
    <location>
        <begin position="68"/>
        <end position="77"/>
    </location>
</feature>
<accession>A0A5B7IUF7</accession>
<reference evidence="2 3" key="1">
    <citation type="submission" date="2019-05" db="EMBL/GenBank/DDBJ databases">
        <title>Another draft genome of Portunus trituberculatus and its Hox gene families provides insights of decapod evolution.</title>
        <authorList>
            <person name="Jeong J.-H."/>
            <person name="Song I."/>
            <person name="Kim S."/>
            <person name="Choi T."/>
            <person name="Kim D."/>
            <person name="Ryu S."/>
            <person name="Kim W."/>
        </authorList>
    </citation>
    <scope>NUCLEOTIDE SEQUENCE [LARGE SCALE GENOMIC DNA]</scope>
    <source>
        <tissue evidence="2">Muscle</tissue>
    </source>
</reference>
<dbReference type="AlphaFoldDB" id="A0A5B7IUF7"/>
<evidence type="ECO:0000256" key="1">
    <source>
        <dbReference type="SAM" id="MobiDB-lite"/>
    </source>
</evidence>
<organism evidence="2 3">
    <name type="scientific">Portunus trituberculatus</name>
    <name type="common">Swimming crab</name>
    <name type="synonym">Neptunus trituberculatus</name>
    <dbReference type="NCBI Taxonomy" id="210409"/>
    <lineage>
        <taxon>Eukaryota</taxon>
        <taxon>Metazoa</taxon>
        <taxon>Ecdysozoa</taxon>
        <taxon>Arthropoda</taxon>
        <taxon>Crustacea</taxon>
        <taxon>Multicrustacea</taxon>
        <taxon>Malacostraca</taxon>
        <taxon>Eumalacostraca</taxon>
        <taxon>Eucarida</taxon>
        <taxon>Decapoda</taxon>
        <taxon>Pleocyemata</taxon>
        <taxon>Brachyura</taxon>
        <taxon>Eubrachyura</taxon>
        <taxon>Portunoidea</taxon>
        <taxon>Portunidae</taxon>
        <taxon>Portuninae</taxon>
        <taxon>Portunus</taxon>
    </lineage>
</organism>
<proteinExistence type="predicted"/>
<name>A0A5B7IUF7_PORTR</name>
<evidence type="ECO:0000313" key="2">
    <source>
        <dbReference type="EMBL" id="MPC88280.1"/>
    </source>
</evidence>
<protein>
    <submittedName>
        <fullName evidence="2">Uncharacterized protein</fullName>
    </submittedName>
</protein>